<name>A0ABP8T9T5_9ACTN</name>
<dbReference type="PANTHER" id="PTHR37811:SF2">
    <property type="entry name" value="ABM DOMAIN-CONTAINING PROTEIN"/>
    <property type="match status" value="1"/>
</dbReference>
<dbReference type="Gene3D" id="3.30.70.100">
    <property type="match status" value="1"/>
</dbReference>
<feature type="compositionally biased region" description="Basic and acidic residues" evidence="1">
    <location>
        <begin position="98"/>
        <end position="114"/>
    </location>
</feature>
<comment type="caution">
    <text evidence="3">The sequence shown here is derived from an EMBL/GenBank/DDBJ whole genome shotgun (WGS) entry which is preliminary data.</text>
</comment>
<accession>A0ABP8T9T5</accession>
<evidence type="ECO:0000313" key="3">
    <source>
        <dbReference type="EMBL" id="GAA4601963.1"/>
    </source>
</evidence>
<gene>
    <name evidence="3" type="ORF">GCM10023195_05540</name>
</gene>
<evidence type="ECO:0000313" key="4">
    <source>
        <dbReference type="Proteomes" id="UP001500212"/>
    </source>
</evidence>
<evidence type="ECO:0000256" key="1">
    <source>
        <dbReference type="SAM" id="MobiDB-lite"/>
    </source>
</evidence>
<dbReference type="PROSITE" id="PS51725">
    <property type="entry name" value="ABM"/>
    <property type="match status" value="1"/>
</dbReference>
<feature type="domain" description="ABM" evidence="2">
    <location>
        <begin position="1"/>
        <end position="94"/>
    </location>
</feature>
<dbReference type="InterPro" id="IPR007138">
    <property type="entry name" value="ABM_dom"/>
</dbReference>
<dbReference type="PANTHER" id="PTHR37811">
    <property type="entry name" value="BLL5343 PROTEIN"/>
    <property type="match status" value="1"/>
</dbReference>
<sequence>MIFEYRFDPGDEAAYREYLAESARLRELLPDVDGFHGIERFTSDTDPGRFVAIGYFRDEEAVAAWRNTPAHRRAQALGRHRFFTDYRLRMAEVIRDYGPRDRGEAPADSRRAHDEEESPCTT</sequence>
<protein>
    <submittedName>
        <fullName evidence="3">Antibiotic biosynthesis monooxygenase</fullName>
    </submittedName>
</protein>
<keyword evidence="4" id="KW-1185">Reference proteome</keyword>
<dbReference type="Proteomes" id="UP001500212">
    <property type="component" value="Unassembled WGS sequence"/>
</dbReference>
<dbReference type="InterPro" id="IPR011008">
    <property type="entry name" value="Dimeric_a/b-barrel"/>
</dbReference>
<keyword evidence="3" id="KW-0560">Oxidoreductase</keyword>
<dbReference type="RefSeq" id="WP_345347659.1">
    <property type="nucleotide sequence ID" value="NZ_BAABHJ010000002.1"/>
</dbReference>
<dbReference type="SUPFAM" id="SSF54909">
    <property type="entry name" value="Dimeric alpha+beta barrel"/>
    <property type="match status" value="1"/>
</dbReference>
<keyword evidence="3" id="KW-0503">Monooxygenase</keyword>
<evidence type="ECO:0000259" key="2">
    <source>
        <dbReference type="PROSITE" id="PS51725"/>
    </source>
</evidence>
<feature type="region of interest" description="Disordered" evidence="1">
    <location>
        <begin position="98"/>
        <end position="122"/>
    </location>
</feature>
<dbReference type="InterPro" id="IPR052936">
    <property type="entry name" value="Jasmonate_Hydroxylase-like"/>
</dbReference>
<organism evidence="3 4">
    <name type="scientific">Actinoallomurus liliacearum</name>
    <dbReference type="NCBI Taxonomy" id="1080073"/>
    <lineage>
        <taxon>Bacteria</taxon>
        <taxon>Bacillati</taxon>
        <taxon>Actinomycetota</taxon>
        <taxon>Actinomycetes</taxon>
        <taxon>Streptosporangiales</taxon>
        <taxon>Thermomonosporaceae</taxon>
        <taxon>Actinoallomurus</taxon>
    </lineage>
</organism>
<dbReference type="EMBL" id="BAABHJ010000002">
    <property type="protein sequence ID" value="GAA4601963.1"/>
    <property type="molecule type" value="Genomic_DNA"/>
</dbReference>
<reference evidence="4" key="1">
    <citation type="journal article" date="2019" name="Int. J. Syst. Evol. Microbiol.">
        <title>The Global Catalogue of Microorganisms (GCM) 10K type strain sequencing project: providing services to taxonomists for standard genome sequencing and annotation.</title>
        <authorList>
            <consortium name="The Broad Institute Genomics Platform"/>
            <consortium name="The Broad Institute Genome Sequencing Center for Infectious Disease"/>
            <person name="Wu L."/>
            <person name="Ma J."/>
        </authorList>
    </citation>
    <scope>NUCLEOTIDE SEQUENCE [LARGE SCALE GENOMIC DNA]</scope>
    <source>
        <strain evidence="4">JCM 17938</strain>
    </source>
</reference>
<dbReference type="Pfam" id="PF03992">
    <property type="entry name" value="ABM"/>
    <property type="match status" value="1"/>
</dbReference>
<proteinExistence type="predicted"/>
<dbReference type="GO" id="GO:0004497">
    <property type="term" value="F:monooxygenase activity"/>
    <property type="evidence" value="ECO:0007669"/>
    <property type="project" value="UniProtKB-KW"/>
</dbReference>